<dbReference type="RefSeq" id="WP_148987402.1">
    <property type="nucleotide sequence ID" value="NZ_VTEV01000002.1"/>
</dbReference>
<dbReference type="Pfam" id="PF00534">
    <property type="entry name" value="Glycos_transf_1"/>
    <property type="match status" value="1"/>
</dbReference>
<feature type="domain" description="Glycosyltransferase subfamily 4-like N-terminal" evidence="3">
    <location>
        <begin position="19"/>
        <end position="206"/>
    </location>
</feature>
<dbReference type="Pfam" id="PF13579">
    <property type="entry name" value="Glyco_trans_4_4"/>
    <property type="match status" value="1"/>
</dbReference>
<evidence type="ECO:0000313" key="5">
    <source>
        <dbReference type="Proteomes" id="UP000322524"/>
    </source>
</evidence>
<dbReference type="CDD" id="cd03794">
    <property type="entry name" value="GT4_WbuB-like"/>
    <property type="match status" value="1"/>
</dbReference>
<comment type="caution">
    <text evidence="4">The sequence shown here is derived from an EMBL/GenBank/DDBJ whole genome shotgun (WGS) entry which is preliminary data.</text>
</comment>
<dbReference type="SUPFAM" id="SSF53756">
    <property type="entry name" value="UDP-Glycosyltransferase/glycogen phosphorylase"/>
    <property type="match status" value="1"/>
</dbReference>
<keyword evidence="1" id="KW-1133">Transmembrane helix</keyword>
<sequence length="419" mass="48247">MNKRVLMISQNFYPEIGSAANRMKNIYKLLKENGFDVEVITTEPAYPNKKIYKDEKFWDDDSINEDEKSRIKRTSVKTRKYSRTILNRLFYYLEISLKMLIYIFRSKKKYDVVYVTSPAIFIGIVGVIAKYRFKSKLLLDIRDLWPESLKGVGVLDNNTVINLFSRIEKILYKNANRIIVNSKGFVNHIINIAGIDSSLVEYIPNGAIKEELITSEAKKGFNVIYAGNIGLAQDTNMIMKLAKELNNRNIDLHIIGYGMKAYELNQFVIENKLSNVFFVSPSTRNECLNIIAKYQVGIVTLNDKQVFETVLPGKIIDYMTIGLPIVASVSGYSKKIIEDTKSGFVISEKNVDKMIKKIEILYNNSELRTRMSLNGIEAVKANFMWEKNIKTLIKVLEEELNYTHNFNNKNIKQDKVESL</sequence>
<dbReference type="Proteomes" id="UP000322524">
    <property type="component" value="Unassembled WGS sequence"/>
</dbReference>
<evidence type="ECO:0000259" key="2">
    <source>
        <dbReference type="Pfam" id="PF00534"/>
    </source>
</evidence>
<feature type="domain" description="Glycosyl transferase family 1" evidence="2">
    <location>
        <begin position="217"/>
        <end position="376"/>
    </location>
</feature>
<evidence type="ECO:0000259" key="3">
    <source>
        <dbReference type="Pfam" id="PF13579"/>
    </source>
</evidence>
<feature type="transmembrane region" description="Helical" evidence="1">
    <location>
        <begin position="112"/>
        <end position="133"/>
    </location>
</feature>
<dbReference type="InterPro" id="IPR028098">
    <property type="entry name" value="Glyco_trans_4-like_N"/>
</dbReference>
<gene>
    <name evidence="4" type="ORF">FZC76_06330</name>
</gene>
<dbReference type="GO" id="GO:0016758">
    <property type="term" value="F:hexosyltransferase activity"/>
    <property type="evidence" value="ECO:0007669"/>
    <property type="project" value="TreeGrafter"/>
</dbReference>
<proteinExistence type="predicted"/>
<accession>A0A5D4T4K6</accession>
<dbReference type="AlphaFoldDB" id="A0A5D4T4K6"/>
<dbReference type="EMBL" id="VTEV01000002">
    <property type="protein sequence ID" value="TYS69841.1"/>
    <property type="molecule type" value="Genomic_DNA"/>
</dbReference>
<dbReference type="InterPro" id="IPR050194">
    <property type="entry name" value="Glycosyltransferase_grp1"/>
</dbReference>
<keyword evidence="1" id="KW-0812">Transmembrane</keyword>
<reference evidence="4 5" key="1">
    <citation type="submission" date="2019-08" db="EMBL/GenBank/DDBJ databases">
        <title>Bacillus genomes from the desert of Cuatro Cienegas, Coahuila.</title>
        <authorList>
            <person name="Olmedo-Alvarez G."/>
        </authorList>
    </citation>
    <scope>NUCLEOTIDE SEQUENCE [LARGE SCALE GENOMIC DNA]</scope>
    <source>
        <strain evidence="4 5">CH28_1T</strain>
    </source>
</reference>
<name>A0A5D4T4K6_9BACI</name>
<dbReference type="PANTHER" id="PTHR45947">
    <property type="entry name" value="SULFOQUINOVOSYL TRANSFERASE SQD2"/>
    <property type="match status" value="1"/>
</dbReference>
<evidence type="ECO:0000256" key="1">
    <source>
        <dbReference type="SAM" id="Phobius"/>
    </source>
</evidence>
<dbReference type="OrthoDB" id="9811902at2"/>
<dbReference type="PANTHER" id="PTHR45947:SF3">
    <property type="entry name" value="SULFOQUINOVOSYL TRANSFERASE SQD2"/>
    <property type="match status" value="1"/>
</dbReference>
<keyword evidence="1" id="KW-0472">Membrane</keyword>
<evidence type="ECO:0000313" key="4">
    <source>
        <dbReference type="EMBL" id="TYS69841.1"/>
    </source>
</evidence>
<organism evidence="4 5">
    <name type="scientific">Sutcliffiella horikoshii</name>
    <dbReference type="NCBI Taxonomy" id="79883"/>
    <lineage>
        <taxon>Bacteria</taxon>
        <taxon>Bacillati</taxon>
        <taxon>Bacillota</taxon>
        <taxon>Bacilli</taxon>
        <taxon>Bacillales</taxon>
        <taxon>Bacillaceae</taxon>
        <taxon>Sutcliffiella</taxon>
    </lineage>
</organism>
<protein>
    <submittedName>
        <fullName evidence="4">Glycosyltransferase family 4 protein</fullName>
    </submittedName>
</protein>
<keyword evidence="4" id="KW-0808">Transferase</keyword>
<dbReference type="InterPro" id="IPR001296">
    <property type="entry name" value="Glyco_trans_1"/>
</dbReference>
<dbReference type="Gene3D" id="3.40.50.2000">
    <property type="entry name" value="Glycogen Phosphorylase B"/>
    <property type="match status" value="2"/>
</dbReference>